<keyword evidence="3" id="KW-1185">Reference proteome</keyword>
<dbReference type="PANTHER" id="PTHR19328:SF75">
    <property type="entry name" value="ALDOSE SUGAR DEHYDROGENASE YLII"/>
    <property type="match status" value="1"/>
</dbReference>
<dbReference type="EMBL" id="NIOF01000010">
    <property type="protein sequence ID" value="OWQ86800.1"/>
    <property type="molecule type" value="Genomic_DNA"/>
</dbReference>
<reference evidence="2 3" key="1">
    <citation type="journal article" date="2008" name="Int. J. Syst. Evol. Microbiol.">
        <title>Description of Roseateles aquatilis sp. nov. and Roseateles terrae sp. nov., in the class Betaproteobacteria, and emended description of the genus Roseateles.</title>
        <authorList>
            <person name="Gomila M."/>
            <person name="Bowien B."/>
            <person name="Falsen E."/>
            <person name="Moore E.R."/>
            <person name="Lalucat J."/>
        </authorList>
    </citation>
    <scope>NUCLEOTIDE SEQUENCE [LARGE SCALE GENOMIC DNA]</scope>
    <source>
        <strain evidence="2 3">CCUG 48205</strain>
    </source>
</reference>
<organism evidence="2 3">
    <name type="scientific">Roseateles aquatilis</name>
    <dbReference type="NCBI Taxonomy" id="431061"/>
    <lineage>
        <taxon>Bacteria</taxon>
        <taxon>Pseudomonadati</taxon>
        <taxon>Pseudomonadota</taxon>
        <taxon>Betaproteobacteria</taxon>
        <taxon>Burkholderiales</taxon>
        <taxon>Sphaerotilaceae</taxon>
        <taxon>Roseateles</taxon>
    </lineage>
</organism>
<dbReference type="Proteomes" id="UP000197468">
    <property type="component" value="Unassembled WGS sequence"/>
</dbReference>
<accession>A0A246J2G3</accession>
<sequence length="391" mass="40508">MSVAEWISTLAVAVAATACGGGGGGGGGDDTALPTQPGGGAAAPTMQTLNTGLDRPWGIAQLPDGQLLVTQKGGTVVRLSATGKTQATVTGVPKVLDSGQGGLLGIAIDPDFATAGGNWVYVSYSEPGTGGETGLAGTSVARGRLAGDALTDVQVIFRQSPKVDSPGHYGSRLVFARDKTLYITTGERMKGAPSQDLQQTLGKVIRVNRDGSIPAGNPTFASPARPGIWSYGHRNIQGAALNPRTGELWITEHGPQGGDEVNIARAGQNYGWPVKSYGCPYGSPVDDACRIGGGTHAPTYVEPLTTWTPISIAPAGLTFYTGDMFPEWRGQLISGSLAGTALWRIALDGDTVTGKEKMFGDLGERFRDVIQARDGSLLMVTDGGKLLRLAR</sequence>
<dbReference type="OrthoDB" id="9770043at2"/>
<protein>
    <submittedName>
        <fullName evidence="2">Glucose dehydrogenase</fullName>
    </submittedName>
</protein>
<evidence type="ECO:0000259" key="1">
    <source>
        <dbReference type="Pfam" id="PF07995"/>
    </source>
</evidence>
<dbReference type="InterPro" id="IPR011041">
    <property type="entry name" value="Quinoprot_gluc/sorb_DH_b-prop"/>
</dbReference>
<evidence type="ECO:0000313" key="2">
    <source>
        <dbReference type="EMBL" id="OWQ86800.1"/>
    </source>
</evidence>
<dbReference type="SUPFAM" id="SSF50952">
    <property type="entry name" value="Soluble quinoprotein glucose dehydrogenase"/>
    <property type="match status" value="1"/>
</dbReference>
<proteinExistence type="predicted"/>
<dbReference type="InterPro" id="IPR011042">
    <property type="entry name" value="6-blade_b-propeller_TolB-like"/>
</dbReference>
<dbReference type="RefSeq" id="WP_088386468.1">
    <property type="nucleotide sequence ID" value="NZ_NIOF01000010.1"/>
</dbReference>
<dbReference type="Pfam" id="PF07995">
    <property type="entry name" value="GSDH"/>
    <property type="match status" value="1"/>
</dbReference>
<comment type="caution">
    <text evidence="2">The sequence shown here is derived from an EMBL/GenBank/DDBJ whole genome shotgun (WGS) entry which is preliminary data.</text>
</comment>
<dbReference type="InterPro" id="IPR012938">
    <property type="entry name" value="Glc/Sorbosone_DH"/>
</dbReference>
<dbReference type="AlphaFoldDB" id="A0A246J2G3"/>
<name>A0A246J2G3_9BURK</name>
<gene>
    <name evidence="2" type="ORF">CDN99_18960</name>
</gene>
<feature type="domain" description="Glucose/Sorbosone dehydrogenase" evidence="1">
    <location>
        <begin position="53"/>
        <end position="388"/>
    </location>
</feature>
<dbReference type="PANTHER" id="PTHR19328">
    <property type="entry name" value="HEDGEHOG-INTERACTING PROTEIN"/>
    <property type="match status" value="1"/>
</dbReference>
<dbReference type="Gene3D" id="2.120.10.30">
    <property type="entry name" value="TolB, C-terminal domain"/>
    <property type="match status" value="1"/>
</dbReference>
<evidence type="ECO:0000313" key="3">
    <source>
        <dbReference type="Proteomes" id="UP000197468"/>
    </source>
</evidence>